<dbReference type="EMBL" id="LSDD01000137">
    <property type="protein sequence ID" value="KXB61347.1"/>
    <property type="molecule type" value="Genomic_DNA"/>
</dbReference>
<organism evidence="1 2">
    <name type="scientific">Leptotrichia wadei</name>
    <dbReference type="NCBI Taxonomy" id="157687"/>
    <lineage>
        <taxon>Bacteria</taxon>
        <taxon>Fusobacteriati</taxon>
        <taxon>Fusobacteriota</taxon>
        <taxon>Fusobacteriia</taxon>
        <taxon>Fusobacteriales</taxon>
        <taxon>Leptotrichiaceae</taxon>
        <taxon>Leptotrichia</taxon>
    </lineage>
</organism>
<comment type="caution">
    <text evidence="1">The sequence shown here is derived from an EMBL/GenBank/DDBJ whole genome shotgun (WGS) entry which is preliminary data.</text>
</comment>
<accession>A0A134A0Y0</accession>
<dbReference type="STRING" id="157687.HMPREF3180_01844"/>
<evidence type="ECO:0000313" key="2">
    <source>
        <dbReference type="Proteomes" id="UP000070483"/>
    </source>
</evidence>
<dbReference type="OrthoDB" id="82018at2"/>
<sequence length="298" mass="32076">MKFRVSIAGGNNNNTSNNPFGGLGNVSVPSVAMNFVSNGENKNPISNAMGGLTQQGGVILSSDEILEVSYSTNPIYGETMSASQSQVTLRIVGRLLSTASENNSPEDEGEGIVSGIMGTLGMGTLFNQYKSVKHLFDKDNEAGEELPEASLSSNLLSSSGITEPVAKKPKESSKSKLVSQVLGVSSALPMTNSFTNGIGNSLKGMFGGLGNFGESNLYDQNKENVKELSMWAMTYGDEKSTRDVMVQTDLGGGKTFELYFPKMYVDYFNQSFITITGEGYFELMLKQTVFNEENINLK</sequence>
<dbReference type="Proteomes" id="UP000070483">
    <property type="component" value="Unassembled WGS sequence"/>
</dbReference>
<keyword evidence="2" id="KW-1185">Reference proteome</keyword>
<gene>
    <name evidence="1" type="ORF">HMPREF3180_01844</name>
</gene>
<protein>
    <submittedName>
        <fullName evidence="1">Uncharacterized protein</fullName>
    </submittedName>
</protein>
<name>A0A134A0Y0_9FUSO</name>
<reference evidence="2" key="1">
    <citation type="submission" date="2016-01" db="EMBL/GenBank/DDBJ databases">
        <authorList>
            <person name="Mitreva M."/>
            <person name="Pepin K.H."/>
            <person name="Mihindukulasuriya K.A."/>
            <person name="Fulton R."/>
            <person name="Fronick C."/>
            <person name="O'Laughlin M."/>
            <person name="Miner T."/>
            <person name="Herter B."/>
            <person name="Rosa B.A."/>
            <person name="Cordes M."/>
            <person name="Tomlinson C."/>
            <person name="Wollam A."/>
            <person name="Palsikar V.B."/>
            <person name="Mardis E.R."/>
            <person name="Wilson R.K."/>
        </authorList>
    </citation>
    <scope>NUCLEOTIDE SEQUENCE [LARGE SCALE GENOMIC DNA]</scope>
    <source>
        <strain evidence="2">KA00185</strain>
    </source>
</reference>
<dbReference type="RefSeq" id="WP_060918418.1">
    <property type="nucleotide sequence ID" value="NZ_KQ960103.1"/>
</dbReference>
<evidence type="ECO:0000313" key="1">
    <source>
        <dbReference type="EMBL" id="KXB61347.1"/>
    </source>
</evidence>
<proteinExistence type="predicted"/>
<dbReference type="PATRIC" id="fig|157687.3.peg.1841"/>
<dbReference type="AlphaFoldDB" id="A0A134A0Y0"/>